<dbReference type="SUPFAM" id="SSF51430">
    <property type="entry name" value="NAD(P)-linked oxidoreductase"/>
    <property type="match status" value="1"/>
</dbReference>
<name>A0ABY5L585_9CELL</name>
<dbReference type="Pfam" id="PF17765">
    <property type="entry name" value="MLTR_LBD"/>
    <property type="match status" value="1"/>
</dbReference>
<feature type="domain" description="MmyB-like transcription regulator ligand binding" evidence="2">
    <location>
        <begin position="45"/>
        <end position="120"/>
    </location>
</feature>
<feature type="region of interest" description="Disordered" evidence="1">
    <location>
        <begin position="122"/>
        <end position="161"/>
    </location>
</feature>
<organism evidence="3 4">
    <name type="scientific">Cellulomonas chengniuliangii</name>
    <dbReference type="NCBI Taxonomy" id="2968084"/>
    <lineage>
        <taxon>Bacteria</taxon>
        <taxon>Bacillati</taxon>
        <taxon>Actinomycetota</taxon>
        <taxon>Actinomycetes</taxon>
        <taxon>Micrococcales</taxon>
        <taxon>Cellulomonadaceae</taxon>
        <taxon>Cellulomonas</taxon>
    </lineage>
</organism>
<dbReference type="Proteomes" id="UP001316189">
    <property type="component" value="Chromosome"/>
</dbReference>
<gene>
    <name evidence="3" type="ORF">NP064_07680</name>
</gene>
<accession>A0ABY5L585</accession>
<dbReference type="InterPro" id="IPR041413">
    <property type="entry name" value="MLTR_LBD"/>
</dbReference>
<proteinExistence type="predicted"/>
<reference evidence="3 4" key="1">
    <citation type="submission" date="2022-07" db="EMBL/GenBank/DDBJ databases">
        <title>Novel species in genus cellulomonas.</title>
        <authorList>
            <person name="Ye L."/>
        </authorList>
    </citation>
    <scope>NUCLEOTIDE SEQUENCE [LARGE SCALE GENOMIC DNA]</scope>
    <source>
        <strain evidence="4">zg-Y338</strain>
    </source>
</reference>
<evidence type="ECO:0000313" key="3">
    <source>
        <dbReference type="EMBL" id="UUI76944.1"/>
    </source>
</evidence>
<dbReference type="InterPro" id="IPR036812">
    <property type="entry name" value="NAD(P)_OxRdtase_dom_sf"/>
</dbReference>
<feature type="compositionally biased region" description="Low complexity" evidence="1">
    <location>
        <begin position="135"/>
        <end position="161"/>
    </location>
</feature>
<evidence type="ECO:0000259" key="2">
    <source>
        <dbReference type="Pfam" id="PF17765"/>
    </source>
</evidence>
<dbReference type="RefSeq" id="WP_227569186.1">
    <property type="nucleotide sequence ID" value="NZ_CP101988.1"/>
</dbReference>
<sequence length="161" mass="16736">MQLTGPGVMGPPRDRDQAIRVIREAVELGVTHIDTADAYGPHVANELVTAISPNIRVGESWLRTVFLDPAEAALCPDSEKAQGGMVAAFHQSAGADVGDPRVVQIVGELSVASEAFRRAVGPARRPPLGRRDDLLLASLAAPTPASSATPAEAPTLEASDA</sequence>
<dbReference type="Gene3D" id="3.20.20.100">
    <property type="entry name" value="NADP-dependent oxidoreductase domain"/>
    <property type="match status" value="1"/>
</dbReference>
<evidence type="ECO:0000256" key="1">
    <source>
        <dbReference type="SAM" id="MobiDB-lite"/>
    </source>
</evidence>
<dbReference type="EMBL" id="CP101988">
    <property type="protein sequence ID" value="UUI76944.1"/>
    <property type="molecule type" value="Genomic_DNA"/>
</dbReference>
<keyword evidence="4" id="KW-1185">Reference proteome</keyword>
<protein>
    <submittedName>
        <fullName evidence="3">Aldo/keto reductase</fullName>
    </submittedName>
</protein>
<evidence type="ECO:0000313" key="4">
    <source>
        <dbReference type="Proteomes" id="UP001316189"/>
    </source>
</evidence>